<comment type="similarity">
    <text evidence="1">Belongs to the peptidase A1 family.</text>
</comment>
<dbReference type="Pfam" id="PF00026">
    <property type="entry name" value="Asp"/>
    <property type="match status" value="1"/>
</dbReference>
<evidence type="ECO:0000313" key="6">
    <source>
        <dbReference type="Proteomes" id="UP000286045"/>
    </source>
</evidence>
<dbReference type="GO" id="GO:0006508">
    <property type="term" value="P:proteolysis"/>
    <property type="evidence" value="ECO:0007669"/>
    <property type="project" value="InterPro"/>
</dbReference>
<feature type="active site" evidence="2">
    <location>
        <position position="61"/>
    </location>
</feature>
<dbReference type="Gene3D" id="2.40.70.10">
    <property type="entry name" value="Acid Proteases"/>
    <property type="match status" value="2"/>
</dbReference>
<evidence type="ECO:0000256" key="2">
    <source>
        <dbReference type="PIRSR" id="PIRSR601461-1"/>
    </source>
</evidence>
<gene>
    <name evidence="5" type="ORF">EKO27_g2551</name>
</gene>
<feature type="chain" id="PRO_5019066437" description="Peptidase A1 domain-containing protein" evidence="3">
    <location>
        <begin position="20"/>
        <end position="386"/>
    </location>
</feature>
<proteinExistence type="inferred from homology"/>
<sequence>MHSRIFPLLLSLVPSLSVCAPPPHHLKSANLVPITVKRSPEGNFFDVGVALGDSVFELEVDTGSSDLWVTRTGFQCFDRLNNTQLAPEEVCDYEAVPKYNPLASSTFSALKNQTFGVSYGAGIALGIVGTEQVKLGDLIVHNQVIGVADRITVPGDGISSGILGLGYPLLTSAHPGKSIANDTLSLLTNKVLYDPLLFRMHIQGLIPAWFSLTLDGLPRGQSIGSGGLLGLGVLPDVKTSGPFVSTPVEITDGLPVELTGGKISEWTLTVEGVVWGAGNSSRSAQTNMTRFQAVVDSGNFFNQLPQEIADQVNAAFKPPATYNASTGSYTVDCGAIPPSFGVTIAGKTFSQSSDDMIFQLPNGNCVSTIKRSAAAEGIALNFLGAA</sequence>
<accession>A0A439DDP3</accession>
<dbReference type="Proteomes" id="UP000286045">
    <property type="component" value="Unassembled WGS sequence"/>
</dbReference>
<feature type="active site" evidence="2">
    <location>
        <position position="296"/>
    </location>
</feature>
<dbReference type="GO" id="GO:0004190">
    <property type="term" value="F:aspartic-type endopeptidase activity"/>
    <property type="evidence" value="ECO:0007669"/>
    <property type="project" value="InterPro"/>
</dbReference>
<name>A0A439DDP3_9PEZI</name>
<dbReference type="InterPro" id="IPR021109">
    <property type="entry name" value="Peptidase_aspartic_dom_sf"/>
</dbReference>
<dbReference type="EMBL" id="RYZI01000048">
    <property type="protein sequence ID" value="RWA12541.1"/>
    <property type="molecule type" value="Genomic_DNA"/>
</dbReference>
<feature type="signal peptide" evidence="3">
    <location>
        <begin position="1"/>
        <end position="19"/>
    </location>
</feature>
<dbReference type="AlphaFoldDB" id="A0A439DDP3"/>
<dbReference type="GO" id="GO:0000324">
    <property type="term" value="C:fungal-type vacuole"/>
    <property type="evidence" value="ECO:0007669"/>
    <property type="project" value="TreeGrafter"/>
</dbReference>
<keyword evidence="6" id="KW-1185">Reference proteome</keyword>
<protein>
    <recommendedName>
        <fullName evidence="4">Peptidase A1 domain-containing protein</fullName>
    </recommendedName>
</protein>
<evidence type="ECO:0000256" key="3">
    <source>
        <dbReference type="SAM" id="SignalP"/>
    </source>
</evidence>
<dbReference type="STRING" id="363999.A0A439DDP3"/>
<evidence type="ECO:0000313" key="5">
    <source>
        <dbReference type="EMBL" id="RWA12541.1"/>
    </source>
</evidence>
<dbReference type="InterPro" id="IPR034164">
    <property type="entry name" value="Pepsin-like_dom"/>
</dbReference>
<dbReference type="CDD" id="cd05471">
    <property type="entry name" value="pepsin_like"/>
    <property type="match status" value="1"/>
</dbReference>
<keyword evidence="3" id="KW-0732">Signal</keyword>
<dbReference type="SUPFAM" id="SSF50630">
    <property type="entry name" value="Acid proteases"/>
    <property type="match status" value="1"/>
</dbReference>
<evidence type="ECO:0000256" key="1">
    <source>
        <dbReference type="ARBA" id="ARBA00007447"/>
    </source>
</evidence>
<dbReference type="PROSITE" id="PS51767">
    <property type="entry name" value="PEPTIDASE_A1"/>
    <property type="match status" value="1"/>
</dbReference>
<comment type="caution">
    <text evidence="5">The sequence shown here is derived from an EMBL/GenBank/DDBJ whole genome shotgun (WGS) entry which is preliminary data.</text>
</comment>
<dbReference type="InterPro" id="IPR033121">
    <property type="entry name" value="PEPTIDASE_A1"/>
</dbReference>
<organism evidence="5 6">
    <name type="scientific">Xylaria grammica</name>
    <dbReference type="NCBI Taxonomy" id="363999"/>
    <lineage>
        <taxon>Eukaryota</taxon>
        <taxon>Fungi</taxon>
        <taxon>Dikarya</taxon>
        <taxon>Ascomycota</taxon>
        <taxon>Pezizomycotina</taxon>
        <taxon>Sordariomycetes</taxon>
        <taxon>Xylariomycetidae</taxon>
        <taxon>Xylariales</taxon>
        <taxon>Xylariaceae</taxon>
        <taxon>Xylaria</taxon>
    </lineage>
</organism>
<reference evidence="5 6" key="1">
    <citation type="submission" date="2018-12" db="EMBL/GenBank/DDBJ databases">
        <title>Draft genome sequence of Xylaria grammica IHI A82.</title>
        <authorList>
            <person name="Buettner E."/>
            <person name="Kellner H."/>
        </authorList>
    </citation>
    <scope>NUCLEOTIDE SEQUENCE [LARGE SCALE GENOMIC DNA]</scope>
    <source>
        <strain evidence="5 6">IHI A82</strain>
    </source>
</reference>
<dbReference type="PANTHER" id="PTHR47966:SF47">
    <property type="entry name" value="ENDOPEPTIDASE, PUTATIVE (AFU_ORTHOLOGUE AFUA_3G01220)-RELATED"/>
    <property type="match status" value="1"/>
</dbReference>
<dbReference type="InterPro" id="IPR001461">
    <property type="entry name" value="Aspartic_peptidase_A1"/>
</dbReference>
<evidence type="ECO:0000259" key="4">
    <source>
        <dbReference type="PROSITE" id="PS51767"/>
    </source>
</evidence>
<dbReference type="PANTHER" id="PTHR47966">
    <property type="entry name" value="BETA-SITE APP-CLEAVING ENZYME, ISOFORM A-RELATED"/>
    <property type="match status" value="1"/>
</dbReference>
<feature type="domain" description="Peptidase A1" evidence="4">
    <location>
        <begin position="45"/>
        <end position="386"/>
    </location>
</feature>